<feature type="transmembrane region" description="Helical" evidence="1">
    <location>
        <begin position="7"/>
        <end position="26"/>
    </location>
</feature>
<dbReference type="RefSeq" id="WP_258877159.1">
    <property type="nucleotide sequence ID" value="NZ_CP048914.1"/>
</dbReference>
<feature type="transmembrane region" description="Helical" evidence="1">
    <location>
        <begin position="38"/>
        <end position="60"/>
    </location>
</feature>
<evidence type="ECO:0000256" key="1">
    <source>
        <dbReference type="SAM" id="Phobius"/>
    </source>
</evidence>
<evidence type="ECO:0000313" key="2">
    <source>
        <dbReference type="EMBL" id="QMS85367.1"/>
    </source>
</evidence>
<keyword evidence="1" id="KW-0812">Transmembrane</keyword>
<organism evidence="2 3">
    <name type="scientific">Candidatus Xianfuyuplasma coldseepsis</name>
    <dbReference type="NCBI Taxonomy" id="2782163"/>
    <lineage>
        <taxon>Bacteria</taxon>
        <taxon>Bacillati</taxon>
        <taxon>Mycoplasmatota</taxon>
        <taxon>Mollicutes</taxon>
        <taxon>Candidatus Izemoplasmatales</taxon>
        <taxon>Candidatus Izemoplasmataceae</taxon>
        <taxon>Candidatus Xianfuyuplasma</taxon>
    </lineage>
</organism>
<reference evidence="2 3" key="1">
    <citation type="submission" date="2020-02" db="EMBL/GenBank/DDBJ databases">
        <authorList>
            <person name="Zheng R.K."/>
            <person name="Sun C.M."/>
        </authorList>
    </citation>
    <scope>NUCLEOTIDE SEQUENCE [LARGE SCALE GENOMIC DNA]</scope>
    <source>
        <strain evidence="3">zrk13</strain>
    </source>
</reference>
<protein>
    <submittedName>
        <fullName evidence="2">Uncharacterized protein</fullName>
    </submittedName>
</protein>
<dbReference type="EMBL" id="CP048914">
    <property type="protein sequence ID" value="QMS85367.1"/>
    <property type="molecule type" value="Genomic_DNA"/>
</dbReference>
<evidence type="ECO:0000313" key="3">
    <source>
        <dbReference type="Proteomes" id="UP000514720"/>
    </source>
</evidence>
<keyword evidence="1" id="KW-1133">Transmembrane helix</keyword>
<dbReference type="Proteomes" id="UP000514720">
    <property type="component" value="Chromosome"/>
</dbReference>
<feature type="transmembrane region" description="Helical" evidence="1">
    <location>
        <begin position="162"/>
        <end position="189"/>
    </location>
</feature>
<dbReference type="AlphaFoldDB" id="A0A7L7KRN7"/>
<name>A0A7L7KRN7_9MOLU</name>
<accession>A0A7L7KRN7</accession>
<gene>
    <name evidence="2" type="ORF">G4Z02_06245</name>
</gene>
<keyword evidence="1" id="KW-0472">Membrane</keyword>
<dbReference type="KEGG" id="xcl:G4Z02_06245"/>
<sequence>MKISLPYVAGITLILVLSHAFLGYFNVEVTDSHSLIQYIPIVSVGVVFMTMLNLTFNYFAPLYYNNGERETIYHTHVGTLLKDSYTTPFFESVVIENIHKQIQNTTCTIKQTEDHHYQLTDWKRKTPLLSSTSLRFSRDDTVTNMDIYTVHLANNYVSIFKLLLAVITVSLSFYTSVLALVGMFAIHIYSVVQGYALRWQLRTNLDEYHDILDKATDVYELSNHESRDTTVWGQFQ</sequence>
<keyword evidence="3" id="KW-1185">Reference proteome</keyword>
<proteinExistence type="predicted"/>